<reference evidence="2 3" key="1">
    <citation type="submission" date="2018-06" db="EMBL/GenBank/DDBJ databases">
        <title>Comparative genomics reveals the genomic features of Rhizophagus irregularis, R. cerebriforme, R. diaphanum and Gigaspora rosea, and their symbiotic lifestyle signature.</title>
        <authorList>
            <person name="Morin E."/>
            <person name="San Clemente H."/>
            <person name="Chen E.C.H."/>
            <person name="De La Providencia I."/>
            <person name="Hainaut M."/>
            <person name="Kuo A."/>
            <person name="Kohler A."/>
            <person name="Murat C."/>
            <person name="Tang N."/>
            <person name="Roy S."/>
            <person name="Loubradou J."/>
            <person name="Henrissat B."/>
            <person name="Grigoriev I.V."/>
            <person name="Corradi N."/>
            <person name="Roux C."/>
            <person name="Martin F.M."/>
        </authorList>
    </citation>
    <scope>NUCLEOTIDE SEQUENCE [LARGE SCALE GENOMIC DNA]</scope>
    <source>
        <strain evidence="2 3">DAOM 194757</strain>
    </source>
</reference>
<organism evidence="2 3">
    <name type="scientific">Gigaspora rosea</name>
    <dbReference type="NCBI Taxonomy" id="44941"/>
    <lineage>
        <taxon>Eukaryota</taxon>
        <taxon>Fungi</taxon>
        <taxon>Fungi incertae sedis</taxon>
        <taxon>Mucoromycota</taxon>
        <taxon>Glomeromycotina</taxon>
        <taxon>Glomeromycetes</taxon>
        <taxon>Diversisporales</taxon>
        <taxon>Gigasporaceae</taxon>
        <taxon>Gigaspora</taxon>
    </lineage>
</organism>
<evidence type="ECO:0008006" key="4">
    <source>
        <dbReference type="Google" id="ProtNLM"/>
    </source>
</evidence>
<evidence type="ECO:0000313" key="2">
    <source>
        <dbReference type="EMBL" id="RIB25343.1"/>
    </source>
</evidence>
<feature type="transmembrane region" description="Helical" evidence="1">
    <location>
        <begin position="6"/>
        <end position="24"/>
    </location>
</feature>
<gene>
    <name evidence="2" type="ORF">C2G38_2138817</name>
</gene>
<accession>A0A397VZ96</accession>
<evidence type="ECO:0000313" key="3">
    <source>
        <dbReference type="Proteomes" id="UP000266673"/>
    </source>
</evidence>
<keyword evidence="1" id="KW-1133">Transmembrane helix</keyword>
<sequence>MFIFTIVVTLYLVNVIIGFLPSGMDEDKMRMTYLILRAEVLEEIELLYMLPHQRRNENWFPSIVFYECHTTRLLEHINDIQNNKWVGFKKPFIPKALKEILLLEE</sequence>
<name>A0A397VZ96_9GLOM</name>
<keyword evidence="1" id="KW-0472">Membrane</keyword>
<dbReference type="OrthoDB" id="2433724at2759"/>
<proteinExistence type="predicted"/>
<dbReference type="EMBL" id="QKWP01000178">
    <property type="protein sequence ID" value="RIB25343.1"/>
    <property type="molecule type" value="Genomic_DNA"/>
</dbReference>
<keyword evidence="3" id="KW-1185">Reference proteome</keyword>
<dbReference type="AlphaFoldDB" id="A0A397VZ96"/>
<comment type="caution">
    <text evidence="2">The sequence shown here is derived from an EMBL/GenBank/DDBJ whole genome shotgun (WGS) entry which is preliminary data.</text>
</comment>
<dbReference type="STRING" id="44941.A0A397VZ96"/>
<dbReference type="Proteomes" id="UP000266673">
    <property type="component" value="Unassembled WGS sequence"/>
</dbReference>
<keyword evidence="1" id="KW-0812">Transmembrane</keyword>
<protein>
    <recommendedName>
        <fullName evidence="4">Ion transport domain-containing protein</fullName>
    </recommendedName>
</protein>
<evidence type="ECO:0000256" key="1">
    <source>
        <dbReference type="SAM" id="Phobius"/>
    </source>
</evidence>